<feature type="signal peptide" evidence="2">
    <location>
        <begin position="1"/>
        <end position="25"/>
    </location>
</feature>
<dbReference type="InterPro" id="IPR006059">
    <property type="entry name" value="SBP"/>
</dbReference>
<dbReference type="AlphaFoldDB" id="A0A927CBI0"/>
<dbReference type="Pfam" id="PF01547">
    <property type="entry name" value="SBP_bac_1"/>
    <property type="match status" value="1"/>
</dbReference>
<evidence type="ECO:0000256" key="1">
    <source>
        <dbReference type="SAM" id="MobiDB-lite"/>
    </source>
</evidence>
<organism evidence="3 4">
    <name type="scientific">Paenibacillus oceani</name>
    <dbReference type="NCBI Taxonomy" id="2772510"/>
    <lineage>
        <taxon>Bacteria</taxon>
        <taxon>Bacillati</taxon>
        <taxon>Bacillota</taxon>
        <taxon>Bacilli</taxon>
        <taxon>Bacillales</taxon>
        <taxon>Paenibacillaceae</taxon>
        <taxon>Paenibacillus</taxon>
    </lineage>
</organism>
<keyword evidence="2" id="KW-0732">Signal</keyword>
<feature type="region of interest" description="Disordered" evidence="1">
    <location>
        <begin position="30"/>
        <end position="50"/>
    </location>
</feature>
<comment type="caution">
    <text evidence="3">The sequence shown here is derived from an EMBL/GenBank/DDBJ whole genome shotgun (WGS) entry which is preliminary data.</text>
</comment>
<reference evidence="3" key="1">
    <citation type="submission" date="2020-09" db="EMBL/GenBank/DDBJ databases">
        <title>A novel bacterium of genus Paenibacillus, isolated from South China Sea.</title>
        <authorList>
            <person name="Huang H."/>
            <person name="Mo K."/>
            <person name="Hu Y."/>
        </authorList>
    </citation>
    <scope>NUCLEOTIDE SEQUENCE</scope>
    <source>
        <strain evidence="3">IB182363</strain>
    </source>
</reference>
<dbReference type="PANTHER" id="PTHR43649:SF12">
    <property type="entry name" value="DIACETYLCHITOBIOSE BINDING PROTEIN DASA"/>
    <property type="match status" value="1"/>
</dbReference>
<feature type="compositionally biased region" description="Polar residues" evidence="1">
    <location>
        <begin position="38"/>
        <end position="47"/>
    </location>
</feature>
<name>A0A927CBI0_9BACL</name>
<evidence type="ECO:0000256" key="2">
    <source>
        <dbReference type="SAM" id="SignalP"/>
    </source>
</evidence>
<dbReference type="PANTHER" id="PTHR43649">
    <property type="entry name" value="ARABINOSE-BINDING PROTEIN-RELATED"/>
    <property type="match status" value="1"/>
</dbReference>
<sequence>MKKKGIRRGSIVAPLMLALVLSACGGGQQAAAPEGSAPQGSAPQEGTQLKVPSEPVPITVYSNNKMTEEAFNKQYGDAIRSKFPNVKLTFTSDVLKDTIAAKVPIDIMFGSIGTFFTHLYDFELQYDLSELAKSRGYSFDKLEPTMVDLQRKLGGGKLYGLPVWTATSGLFYNKDLFDKFGQPYPKDGMTWEELASLSKAMTRVEGGIQYYGYVTSPGAQMSTNQLGLDPVDPKTMKANLTAEPWKQFMQNIVDVYKAAGLTYTKDELDIAKSRNFFEKESRAAMYTNFTGGTPLETMNWDVVQVPSLPNAPGVGPQPYPNYWYVASISKQKETAFDIIAFLTSEQFQIPHNKAGYATVLKDPEIKKQYGQDMPKFQGKNVSAMFPKKSSAPMNYTPFANDAQVEFQNAFLSHMLGEKDLNTALRDAAEQLDKKIREKTK</sequence>
<proteinExistence type="predicted"/>
<dbReference type="InterPro" id="IPR050490">
    <property type="entry name" value="Bact_solute-bd_prot1"/>
</dbReference>
<protein>
    <submittedName>
        <fullName evidence="3">Extracellular solute-binding protein</fullName>
    </submittedName>
</protein>
<dbReference type="Gene3D" id="3.40.190.10">
    <property type="entry name" value="Periplasmic binding protein-like II"/>
    <property type="match status" value="1"/>
</dbReference>
<evidence type="ECO:0000313" key="4">
    <source>
        <dbReference type="Proteomes" id="UP000639396"/>
    </source>
</evidence>
<gene>
    <name evidence="3" type="ORF">IDH45_21735</name>
</gene>
<evidence type="ECO:0000313" key="3">
    <source>
        <dbReference type="EMBL" id="MBD2864615.1"/>
    </source>
</evidence>
<keyword evidence="4" id="KW-1185">Reference proteome</keyword>
<accession>A0A927CBI0</accession>
<dbReference type="Proteomes" id="UP000639396">
    <property type="component" value="Unassembled WGS sequence"/>
</dbReference>
<dbReference type="SUPFAM" id="SSF53850">
    <property type="entry name" value="Periplasmic binding protein-like II"/>
    <property type="match status" value="1"/>
</dbReference>
<dbReference type="RefSeq" id="WP_190930241.1">
    <property type="nucleotide sequence ID" value="NZ_JACXJA010000031.1"/>
</dbReference>
<feature type="chain" id="PRO_5039653584" evidence="2">
    <location>
        <begin position="26"/>
        <end position="440"/>
    </location>
</feature>
<dbReference type="EMBL" id="JACXJA010000031">
    <property type="protein sequence ID" value="MBD2864615.1"/>
    <property type="molecule type" value="Genomic_DNA"/>
</dbReference>
<dbReference type="PROSITE" id="PS51257">
    <property type="entry name" value="PROKAR_LIPOPROTEIN"/>
    <property type="match status" value="1"/>
</dbReference>